<keyword evidence="10" id="KW-1185">Reference proteome</keyword>
<dbReference type="AlphaFoldDB" id="A0A4Y7RT73"/>
<evidence type="ECO:0000256" key="4">
    <source>
        <dbReference type="ARBA" id="ARBA00022603"/>
    </source>
</evidence>
<dbReference type="UniPathway" id="UPA00148"/>
<dbReference type="PANTHER" id="PTHR43467">
    <property type="entry name" value="COBALT-PRECORRIN-2 C(20)-METHYLTRANSFERASE"/>
    <property type="match status" value="1"/>
</dbReference>
<evidence type="ECO:0000313" key="9">
    <source>
        <dbReference type="EMBL" id="TEB11929.1"/>
    </source>
</evidence>
<keyword evidence="3" id="KW-0169">Cobalamin biosynthesis</keyword>
<dbReference type="Gene3D" id="3.30.950.10">
    <property type="entry name" value="Methyltransferase, Cobalt-precorrin-4 Transmethylase, Domain 2"/>
    <property type="match status" value="1"/>
</dbReference>
<dbReference type="Pfam" id="PF00590">
    <property type="entry name" value="TP_methylase"/>
    <property type="match status" value="1"/>
</dbReference>
<dbReference type="Proteomes" id="UP000297597">
    <property type="component" value="Unassembled WGS sequence"/>
</dbReference>
<keyword evidence="5 9" id="KW-0808">Transferase</keyword>
<dbReference type="EC" id="2.1.1.151" evidence="9"/>
<evidence type="ECO:0000313" key="10">
    <source>
        <dbReference type="Proteomes" id="UP000297597"/>
    </source>
</evidence>
<dbReference type="Gene3D" id="3.40.1010.10">
    <property type="entry name" value="Cobalt-precorrin-4 Transmethylase, Domain 1"/>
    <property type="match status" value="1"/>
</dbReference>
<comment type="pathway">
    <text evidence="1">Cofactor biosynthesis; adenosylcobalamin biosynthesis.</text>
</comment>
<dbReference type="InterPro" id="IPR012382">
    <property type="entry name" value="CobI/CbiL"/>
</dbReference>
<dbReference type="PANTHER" id="PTHR43467:SF2">
    <property type="entry name" value="COBALT-PRECORRIN-2 C(20)-METHYLTRANSFERASE"/>
    <property type="match status" value="1"/>
</dbReference>
<dbReference type="EMBL" id="QFFZ01000010">
    <property type="protein sequence ID" value="TEB11929.1"/>
    <property type="molecule type" value="Genomic_DNA"/>
</dbReference>
<dbReference type="InterPro" id="IPR014776">
    <property type="entry name" value="4pyrrole_Mease_sub2"/>
</dbReference>
<dbReference type="GO" id="GO:0009236">
    <property type="term" value="P:cobalamin biosynthetic process"/>
    <property type="evidence" value="ECO:0007669"/>
    <property type="project" value="UniProtKB-UniRule"/>
</dbReference>
<dbReference type="CDD" id="cd11645">
    <property type="entry name" value="Precorrin_2_C20_MT"/>
    <property type="match status" value="1"/>
</dbReference>
<sequence length="240" mass="26044">MNKRGHLWGIGVGPGDPGLLTLKALEALKEATVIMAPLASSREESAALQIVKEWVDETRLRVYGFPMTREPDSLAACWREVADEVAALVEKGEKVVFLTLGDALTYSTFNYILQQLAGKIPPECVTTIPGVTSFAAAAAAENFPMVCGEELLAVIPLPDGPLSRVRGLVRESDTVVFMKIGNRLKELMAFVNEEFPDRAAVFASRVGTPGQYLCRDLDRLPEGVDGYLSVLIVRKAGIKP</sequence>
<dbReference type="InterPro" id="IPR000878">
    <property type="entry name" value="4pyrrol_Mease"/>
</dbReference>
<dbReference type="InterPro" id="IPR006364">
    <property type="entry name" value="CobI/CbiL/CobIJ_dom"/>
</dbReference>
<organism evidence="9 10">
    <name type="scientific">Pelotomaculum propionicicum</name>
    <dbReference type="NCBI Taxonomy" id="258475"/>
    <lineage>
        <taxon>Bacteria</taxon>
        <taxon>Bacillati</taxon>
        <taxon>Bacillota</taxon>
        <taxon>Clostridia</taxon>
        <taxon>Eubacteriales</taxon>
        <taxon>Desulfotomaculaceae</taxon>
        <taxon>Pelotomaculum</taxon>
    </lineage>
</organism>
<evidence type="ECO:0000256" key="5">
    <source>
        <dbReference type="ARBA" id="ARBA00022679"/>
    </source>
</evidence>
<reference evidence="9 10" key="1">
    <citation type="journal article" date="2018" name="Environ. Microbiol.">
        <title>Novel energy conservation strategies and behaviour of Pelotomaculum schinkii driving syntrophic propionate catabolism.</title>
        <authorList>
            <person name="Hidalgo-Ahumada C.A.P."/>
            <person name="Nobu M.K."/>
            <person name="Narihiro T."/>
            <person name="Tamaki H."/>
            <person name="Liu W.T."/>
            <person name="Kamagata Y."/>
            <person name="Stams A.J.M."/>
            <person name="Imachi H."/>
            <person name="Sousa D.Z."/>
        </authorList>
    </citation>
    <scope>NUCLEOTIDE SEQUENCE [LARGE SCALE GENOMIC DNA]</scope>
    <source>
        <strain evidence="9 10">MGP</strain>
    </source>
</reference>
<evidence type="ECO:0000256" key="1">
    <source>
        <dbReference type="ARBA" id="ARBA00004953"/>
    </source>
</evidence>
<evidence type="ECO:0000256" key="3">
    <source>
        <dbReference type="ARBA" id="ARBA00022573"/>
    </source>
</evidence>
<dbReference type="GO" id="GO:0043781">
    <property type="term" value="F:cobalt-factor II C20-methyltransferase activity"/>
    <property type="evidence" value="ECO:0007669"/>
    <property type="project" value="UniProtKB-EC"/>
</dbReference>
<dbReference type="InterPro" id="IPR014777">
    <property type="entry name" value="4pyrrole_Mease_sub1"/>
</dbReference>
<feature type="domain" description="Tetrapyrrole methylase" evidence="8">
    <location>
        <begin position="7"/>
        <end position="214"/>
    </location>
</feature>
<dbReference type="NCBIfam" id="TIGR01467">
    <property type="entry name" value="cobI_cbiL"/>
    <property type="match status" value="1"/>
</dbReference>
<accession>A0A4Y7RT73</accession>
<comment type="similarity">
    <text evidence="2 7">Belongs to the precorrin methyltransferase family.</text>
</comment>
<dbReference type="InterPro" id="IPR035996">
    <property type="entry name" value="4pyrrol_Methylase_sf"/>
</dbReference>
<evidence type="ECO:0000256" key="7">
    <source>
        <dbReference type="PIRNR" id="PIRNR036427"/>
    </source>
</evidence>
<comment type="caution">
    <text evidence="9">The sequence shown here is derived from an EMBL/GenBank/DDBJ whole genome shotgun (WGS) entry which is preliminary data.</text>
</comment>
<dbReference type="GO" id="GO:0030788">
    <property type="term" value="F:precorrin-2 C20-methyltransferase activity"/>
    <property type="evidence" value="ECO:0007669"/>
    <property type="project" value="InterPro"/>
</dbReference>
<dbReference type="RefSeq" id="WP_192902821.1">
    <property type="nucleotide sequence ID" value="NZ_QFFZ01000010.1"/>
</dbReference>
<evidence type="ECO:0000256" key="6">
    <source>
        <dbReference type="ARBA" id="ARBA00022691"/>
    </source>
</evidence>
<keyword evidence="4 9" id="KW-0489">Methyltransferase</keyword>
<dbReference type="GO" id="GO:0032259">
    <property type="term" value="P:methylation"/>
    <property type="evidence" value="ECO:0007669"/>
    <property type="project" value="UniProtKB-KW"/>
</dbReference>
<protein>
    <submittedName>
        <fullName evidence="9">Cobalt-precorrin-2 C(20)-methyltransferase</fullName>
        <ecNumber evidence="9">2.1.1.151</ecNumber>
    </submittedName>
</protein>
<dbReference type="SUPFAM" id="SSF53790">
    <property type="entry name" value="Tetrapyrrole methylase"/>
    <property type="match status" value="1"/>
</dbReference>
<name>A0A4Y7RT73_9FIRM</name>
<keyword evidence="6" id="KW-0949">S-adenosyl-L-methionine</keyword>
<gene>
    <name evidence="9" type="primary">cbiL_1</name>
    <name evidence="9" type="ORF">Pmgp_01296</name>
</gene>
<evidence type="ECO:0000256" key="2">
    <source>
        <dbReference type="ARBA" id="ARBA00005879"/>
    </source>
</evidence>
<evidence type="ECO:0000259" key="8">
    <source>
        <dbReference type="Pfam" id="PF00590"/>
    </source>
</evidence>
<proteinExistence type="inferred from homology"/>
<dbReference type="PIRSF" id="PIRSF036427">
    <property type="entry name" value="Precrrn-2_mtase"/>
    <property type="match status" value="1"/>
</dbReference>